<protein>
    <recommendedName>
        <fullName evidence="11">Tetraspanin</fullName>
    </recommendedName>
</protein>
<feature type="transmembrane region" description="Helical" evidence="8">
    <location>
        <begin position="47"/>
        <end position="71"/>
    </location>
</feature>
<organism evidence="9 10">
    <name type="scientific">Dimargaris verticillata</name>
    <dbReference type="NCBI Taxonomy" id="2761393"/>
    <lineage>
        <taxon>Eukaryota</taxon>
        <taxon>Fungi</taxon>
        <taxon>Fungi incertae sedis</taxon>
        <taxon>Zoopagomycota</taxon>
        <taxon>Kickxellomycotina</taxon>
        <taxon>Dimargaritomycetes</taxon>
        <taxon>Dimargaritales</taxon>
        <taxon>Dimargaritaceae</taxon>
        <taxon>Dimargaris</taxon>
    </lineage>
</organism>
<keyword evidence="5 8" id="KW-0472">Membrane</keyword>
<gene>
    <name evidence="9" type="ORF">H4R34_002881</name>
</gene>
<evidence type="ECO:0008006" key="11">
    <source>
        <dbReference type="Google" id="ProtNLM"/>
    </source>
</evidence>
<dbReference type="InterPro" id="IPR008952">
    <property type="entry name" value="Tetraspanin_EC2_sf"/>
</dbReference>
<keyword evidence="4 8" id="KW-1133">Transmembrane helix</keyword>
<feature type="disulfide bond" evidence="6">
    <location>
        <begin position="135"/>
        <end position="153"/>
    </location>
</feature>
<feature type="transmembrane region" description="Helical" evidence="8">
    <location>
        <begin position="12"/>
        <end position="35"/>
    </location>
</feature>
<dbReference type="Proteomes" id="UP001151582">
    <property type="component" value="Unassembled WGS sequence"/>
</dbReference>
<evidence type="ECO:0000256" key="4">
    <source>
        <dbReference type="ARBA" id="ARBA00022989"/>
    </source>
</evidence>
<keyword evidence="10" id="KW-1185">Reference proteome</keyword>
<dbReference type="InterPro" id="IPR000301">
    <property type="entry name" value="Tetraspanin_animals"/>
</dbReference>
<feature type="transmembrane region" description="Helical" evidence="8">
    <location>
        <begin position="78"/>
        <end position="101"/>
    </location>
</feature>
<evidence type="ECO:0000256" key="1">
    <source>
        <dbReference type="ARBA" id="ARBA00004141"/>
    </source>
</evidence>
<dbReference type="PRINTS" id="PR00259">
    <property type="entry name" value="TMFOUR"/>
</dbReference>
<evidence type="ECO:0000256" key="6">
    <source>
        <dbReference type="PIRSR" id="PIRSR002419-1"/>
    </source>
</evidence>
<evidence type="ECO:0000256" key="3">
    <source>
        <dbReference type="ARBA" id="ARBA00022692"/>
    </source>
</evidence>
<evidence type="ECO:0000313" key="10">
    <source>
        <dbReference type="Proteomes" id="UP001151582"/>
    </source>
</evidence>
<dbReference type="GO" id="GO:0016020">
    <property type="term" value="C:membrane"/>
    <property type="evidence" value="ECO:0007669"/>
    <property type="project" value="UniProtKB-SubCell"/>
</dbReference>
<evidence type="ECO:0000256" key="5">
    <source>
        <dbReference type="ARBA" id="ARBA00023136"/>
    </source>
</evidence>
<dbReference type="OrthoDB" id="71600at2759"/>
<accession>A0A9W8B394</accession>
<comment type="similarity">
    <text evidence="2">Belongs to the tetraspanin (TM4SF) family.</text>
</comment>
<keyword evidence="6" id="KW-1015">Disulfide bond</keyword>
<sequence length="253" mass="27691">MTEFKLESAKAMTGFFTVLVGVSGLGLVGLGIYALAATHLSFSGRTWIPIFMMVMGVLVFALAFLGCFGAMLERRYMVMAYAAILLLLTVVELVLAIYALVYQITVEVGLDAAWQNAYDRHPKLIREIQDEYGCCGFKKVTDRAIPKSSPNACVESSLFGYHRSCFDILQRNYQTELRSLAFGELALVALQALALLAATLFYKQLCKHQTDPASATEDERRALLYDTHAAPHPPSATASHGALDQRAHAGSEA</sequence>
<dbReference type="PANTHER" id="PTHR19282">
    <property type="entry name" value="TETRASPANIN"/>
    <property type="match status" value="1"/>
</dbReference>
<proteinExistence type="inferred from homology"/>
<evidence type="ECO:0000256" key="2">
    <source>
        <dbReference type="ARBA" id="ARBA00006840"/>
    </source>
</evidence>
<evidence type="ECO:0000256" key="8">
    <source>
        <dbReference type="SAM" id="Phobius"/>
    </source>
</evidence>
<evidence type="ECO:0000256" key="7">
    <source>
        <dbReference type="SAM" id="MobiDB-lite"/>
    </source>
</evidence>
<dbReference type="SUPFAM" id="SSF48652">
    <property type="entry name" value="Tetraspanin"/>
    <property type="match status" value="1"/>
</dbReference>
<comment type="caution">
    <text evidence="9">The sequence shown here is derived from an EMBL/GenBank/DDBJ whole genome shotgun (WGS) entry which is preliminary data.</text>
</comment>
<dbReference type="AlphaFoldDB" id="A0A9W8B394"/>
<dbReference type="EMBL" id="JANBQB010000226">
    <property type="protein sequence ID" value="KAJ1979300.1"/>
    <property type="molecule type" value="Genomic_DNA"/>
</dbReference>
<feature type="compositionally biased region" description="Basic and acidic residues" evidence="7">
    <location>
        <begin position="243"/>
        <end position="253"/>
    </location>
</feature>
<comment type="subcellular location">
    <subcellularLocation>
        <location evidence="1">Membrane</location>
        <topology evidence="1">Multi-pass membrane protein</topology>
    </subcellularLocation>
</comment>
<keyword evidence="3 8" id="KW-0812">Transmembrane</keyword>
<feature type="disulfide bond" evidence="6">
    <location>
        <begin position="134"/>
        <end position="165"/>
    </location>
</feature>
<name>A0A9W8B394_9FUNG</name>
<evidence type="ECO:0000313" key="9">
    <source>
        <dbReference type="EMBL" id="KAJ1979300.1"/>
    </source>
</evidence>
<reference evidence="9" key="1">
    <citation type="submission" date="2022-07" db="EMBL/GenBank/DDBJ databases">
        <title>Phylogenomic reconstructions and comparative analyses of Kickxellomycotina fungi.</title>
        <authorList>
            <person name="Reynolds N.K."/>
            <person name="Stajich J.E."/>
            <person name="Barry K."/>
            <person name="Grigoriev I.V."/>
            <person name="Crous P."/>
            <person name="Smith M.E."/>
        </authorList>
    </citation>
    <scope>NUCLEOTIDE SEQUENCE</scope>
    <source>
        <strain evidence="9">RSA 567</strain>
    </source>
</reference>
<dbReference type="PANTHER" id="PTHR19282:SF452">
    <property type="entry name" value="LD03691P"/>
    <property type="match status" value="1"/>
</dbReference>
<feature type="region of interest" description="Disordered" evidence="7">
    <location>
        <begin position="217"/>
        <end position="253"/>
    </location>
</feature>
<dbReference type="PIRSF" id="PIRSF002419">
    <property type="entry name" value="Tetraspanin"/>
    <property type="match status" value="1"/>
</dbReference>
<feature type="compositionally biased region" description="Low complexity" evidence="7">
    <location>
        <begin position="227"/>
        <end position="240"/>
    </location>
</feature>
<dbReference type="InterPro" id="IPR018499">
    <property type="entry name" value="Tetraspanin/Peripherin"/>
</dbReference>
<dbReference type="Pfam" id="PF00335">
    <property type="entry name" value="Tetraspanin"/>
    <property type="match status" value="1"/>
</dbReference>
<feature type="transmembrane region" description="Helical" evidence="8">
    <location>
        <begin position="180"/>
        <end position="202"/>
    </location>
</feature>